<evidence type="ECO:0000313" key="2">
    <source>
        <dbReference type="EMBL" id="RLL48431.1"/>
    </source>
</evidence>
<keyword evidence="1" id="KW-0812">Transmembrane</keyword>
<evidence type="ECO:0000313" key="3">
    <source>
        <dbReference type="Proteomes" id="UP000270219"/>
    </source>
</evidence>
<feature type="transmembrane region" description="Helical" evidence="1">
    <location>
        <begin position="37"/>
        <end position="61"/>
    </location>
</feature>
<accession>A0A498DBN2</accession>
<protein>
    <submittedName>
        <fullName evidence="2">Uncharacterized protein</fullName>
    </submittedName>
</protein>
<dbReference type="Proteomes" id="UP000270219">
    <property type="component" value="Unassembled WGS sequence"/>
</dbReference>
<feature type="transmembrane region" description="Helical" evidence="1">
    <location>
        <begin position="7"/>
        <end position="25"/>
    </location>
</feature>
<sequence length="69" mass="7704">MQKGPKIMLFWTLVFPTIITILFIIKDYILGNDIEILSYSAVYLGIAAGGLVFGGSLIYLISKSKEKYN</sequence>
<organism evidence="2 3">
    <name type="scientific">Oceanobacillus piezotolerans</name>
    <dbReference type="NCBI Taxonomy" id="2448030"/>
    <lineage>
        <taxon>Bacteria</taxon>
        <taxon>Bacillati</taxon>
        <taxon>Bacillota</taxon>
        <taxon>Bacilli</taxon>
        <taxon>Bacillales</taxon>
        <taxon>Bacillaceae</taxon>
        <taxon>Oceanobacillus</taxon>
    </lineage>
</organism>
<name>A0A498DBN2_9BACI</name>
<evidence type="ECO:0000256" key="1">
    <source>
        <dbReference type="SAM" id="Phobius"/>
    </source>
</evidence>
<dbReference type="AlphaFoldDB" id="A0A498DBN2"/>
<proteinExistence type="predicted"/>
<keyword evidence="1" id="KW-0472">Membrane</keyword>
<gene>
    <name evidence="2" type="ORF">D8M04_03995</name>
</gene>
<dbReference type="OrthoDB" id="2721708at2"/>
<reference evidence="2 3" key="1">
    <citation type="submission" date="2018-10" db="EMBL/GenBank/DDBJ databases">
        <title>Oceanobacillus sp. YLB-02 draft genome.</title>
        <authorList>
            <person name="Yu L."/>
        </authorList>
    </citation>
    <scope>NUCLEOTIDE SEQUENCE [LARGE SCALE GENOMIC DNA]</scope>
    <source>
        <strain evidence="2 3">YLB-02</strain>
    </source>
</reference>
<comment type="caution">
    <text evidence="2">The sequence shown here is derived from an EMBL/GenBank/DDBJ whole genome shotgun (WGS) entry which is preliminary data.</text>
</comment>
<dbReference type="EMBL" id="RCHR01000001">
    <property type="protein sequence ID" value="RLL48431.1"/>
    <property type="molecule type" value="Genomic_DNA"/>
</dbReference>
<dbReference type="RefSeq" id="WP_121521585.1">
    <property type="nucleotide sequence ID" value="NZ_RCHR01000001.1"/>
</dbReference>
<keyword evidence="1" id="KW-1133">Transmembrane helix</keyword>
<keyword evidence="3" id="KW-1185">Reference proteome</keyword>